<organism evidence="2 3">
    <name type="scientific">Limosilactobacillus ingluviei DSM 15946</name>
    <dbReference type="NCBI Taxonomy" id="1423760"/>
    <lineage>
        <taxon>Bacteria</taxon>
        <taxon>Bacillati</taxon>
        <taxon>Bacillota</taxon>
        <taxon>Bacilli</taxon>
        <taxon>Lactobacillales</taxon>
        <taxon>Lactobacillaceae</taxon>
        <taxon>Limosilactobacillus</taxon>
    </lineage>
</organism>
<dbReference type="PATRIC" id="fig|1423760.3.peg.436"/>
<name>A0A0R1U5H3_9LACO</name>
<dbReference type="AlphaFoldDB" id="A0A0R1U5H3"/>
<evidence type="ECO:0000313" key="3">
    <source>
        <dbReference type="Proteomes" id="UP000050816"/>
    </source>
</evidence>
<evidence type="ECO:0008006" key="4">
    <source>
        <dbReference type="Google" id="ProtNLM"/>
    </source>
</evidence>
<comment type="similarity">
    <text evidence="1">Belongs to the UPF0236 family.</text>
</comment>
<protein>
    <recommendedName>
        <fullName evidence="4">ISLre2 family transposase</fullName>
    </recommendedName>
</protein>
<gene>
    <name evidence="2" type="ORF">FC43_GL000418</name>
</gene>
<dbReference type="Proteomes" id="UP000050816">
    <property type="component" value="Unassembled WGS sequence"/>
</dbReference>
<accession>A0A0R1U5H3</accession>
<comment type="caution">
    <text evidence="2">The sequence shown here is derived from an EMBL/GenBank/DDBJ whole genome shotgun (WGS) entry which is preliminary data.</text>
</comment>
<proteinExistence type="inferred from homology"/>
<dbReference type="InterPro" id="IPR009620">
    <property type="entry name" value="UPF0236"/>
</dbReference>
<dbReference type="Pfam" id="PF06782">
    <property type="entry name" value="UPF0236"/>
    <property type="match status" value="1"/>
</dbReference>
<sequence>MNIVPEMMTKLAKCGSLIEIEEVILRSMLELGQRVMQTYLEALDDQLSSEVPITHQMINRQSRTVNFCFGPVTFKRRYYRVEKAPNEFFLDQQLALAPRSRQSPYLVKMMAKLGQATTMRNTAMALNMLFDSGVSHSAVMEAVHALGAEVIKQLRKPRQPAAGGFRNA</sequence>
<evidence type="ECO:0000256" key="1">
    <source>
        <dbReference type="ARBA" id="ARBA00006539"/>
    </source>
</evidence>
<reference evidence="2 3" key="1">
    <citation type="journal article" date="2015" name="Genome Announc.">
        <title>Expanding the biotechnology potential of lactobacilli through comparative genomics of 213 strains and associated genera.</title>
        <authorList>
            <person name="Sun Z."/>
            <person name="Harris H.M."/>
            <person name="McCann A."/>
            <person name="Guo C."/>
            <person name="Argimon S."/>
            <person name="Zhang W."/>
            <person name="Yang X."/>
            <person name="Jeffery I.B."/>
            <person name="Cooney J.C."/>
            <person name="Kagawa T.F."/>
            <person name="Liu W."/>
            <person name="Song Y."/>
            <person name="Salvetti E."/>
            <person name="Wrobel A."/>
            <person name="Rasinkangas P."/>
            <person name="Parkhill J."/>
            <person name="Rea M.C."/>
            <person name="O'Sullivan O."/>
            <person name="Ritari J."/>
            <person name="Douillard F.P."/>
            <person name="Paul Ross R."/>
            <person name="Yang R."/>
            <person name="Briner A.E."/>
            <person name="Felis G.E."/>
            <person name="de Vos W.M."/>
            <person name="Barrangou R."/>
            <person name="Klaenhammer T.R."/>
            <person name="Caufield P.W."/>
            <person name="Cui Y."/>
            <person name="Zhang H."/>
            <person name="O'Toole P.W."/>
        </authorList>
    </citation>
    <scope>NUCLEOTIDE SEQUENCE [LARGE SCALE GENOMIC DNA]</scope>
    <source>
        <strain evidence="2 3">DSM 15946</strain>
    </source>
</reference>
<dbReference type="EMBL" id="AZFK01000077">
    <property type="protein sequence ID" value="KRL88473.1"/>
    <property type="molecule type" value="Genomic_DNA"/>
</dbReference>
<evidence type="ECO:0000313" key="2">
    <source>
        <dbReference type="EMBL" id="KRL88473.1"/>
    </source>
</evidence>